<dbReference type="AlphaFoldDB" id="A0A1A9ZXB5"/>
<reference evidence="1" key="2">
    <citation type="submission" date="2020-05" db="UniProtKB">
        <authorList>
            <consortium name="EnsemblMetazoa"/>
        </authorList>
    </citation>
    <scope>IDENTIFICATION</scope>
    <source>
        <strain evidence="1">IAEA</strain>
    </source>
</reference>
<name>A0A1A9ZXB5_GLOPL</name>
<sequence>MKELINRFSILTLLLEYDEEKSRLFLVCMYELCHICCFYFEHSLPAISIKTGAGDVHQNEHARDLTLIELKKILSHYMVFKNIYLSFPGVCESKSNHSHTLTSTTVATMILQYGTLMDDLQFCSNEVMSCSGYVQ</sequence>
<protein>
    <submittedName>
        <fullName evidence="1">Uncharacterized protein</fullName>
    </submittedName>
</protein>
<dbReference type="VEuPathDB" id="VectorBase:GPAI027994"/>
<evidence type="ECO:0000313" key="2">
    <source>
        <dbReference type="Proteomes" id="UP000092445"/>
    </source>
</evidence>
<keyword evidence="2" id="KW-1185">Reference proteome</keyword>
<reference evidence="2" key="1">
    <citation type="submission" date="2014-03" db="EMBL/GenBank/DDBJ databases">
        <authorList>
            <person name="Aksoy S."/>
            <person name="Warren W."/>
            <person name="Wilson R.K."/>
        </authorList>
    </citation>
    <scope>NUCLEOTIDE SEQUENCE [LARGE SCALE GENOMIC DNA]</scope>
    <source>
        <strain evidence="2">IAEA</strain>
    </source>
</reference>
<evidence type="ECO:0000313" key="1">
    <source>
        <dbReference type="EnsemblMetazoa" id="GPAI027994-PA"/>
    </source>
</evidence>
<accession>A0A1A9ZXB5</accession>
<organism evidence="1 2">
    <name type="scientific">Glossina pallidipes</name>
    <name type="common">Tsetse fly</name>
    <dbReference type="NCBI Taxonomy" id="7398"/>
    <lineage>
        <taxon>Eukaryota</taxon>
        <taxon>Metazoa</taxon>
        <taxon>Ecdysozoa</taxon>
        <taxon>Arthropoda</taxon>
        <taxon>Hexapoda</taxon>
        <taxon>Insecta</taxon>
        <taxon>Pterygota</taxon>
        <taxon>Neoptera</taxon>
        <taxon>Endopterygota</taxon>
        <taxon>Diptera</taxon>
        <taxon>Brachycera</taxon>
        <taxon>Muscomorpha</taxon>
        <taxon>Hippoboscoidea</taxon>
        <taxon>Glossinidae</taxon>
        <taxon>Glossina</taxon>
    </lineage>
</organism>
<proteinExistence type="predicted"/>
<dbReference type="EnsemblMetazoa" id="GPAI027994-RA">
    <property type="protein sequence ID" value="GPAI027994-PA"/>
    <property type="gene ID" value="GPAI027994"/>
</dbReference>
<dbReference type="Proteomes" id="UP000092445">
    <property type="component" value="Unassembled WGS sequence"/>
</dbReference>